<keyword evidence="2" id="KW-0067">ATP-binding</keyword>
<organism evidence="4 5">
    <name type="scientific">Halobacillus karajensis</name>
    <dbReference type="NCBI Taxonomy" id="195088"/>
    <lineage>
        <taxon>Bacteria</taxon>
        <taxon>Bacillati</taxon>
        <taxon>Bacillota</taxon>
        <taxon>Bacilli</taxon>
        <taxon>Bacillales</taxon>
        <taxon>Bacillaceae</taxon>
        <taxon>Halobacillus</taxon>
    </lineage>
</organism>
<dbReference type="GO" id="GO:0046872">
    <property type="term" value="F:metal ion binding"/>
    <property type="evidence" value="ECO:0007669"/>
    <property type="project" value="InterPro"/>
</dbReference>
<evidence type="ECO:0000259" key="3">
    <source>
        <dbReference type="PROSITE" id="PS50975"/>
    </source>
</evidence>
<comment type="caution">
    <text evidence="4">The sequence shown here is derived from an EMBL/GenBank/DDBJ whole genome shotgun (WGS) entry which is preliminary data.</text>
</comment>
<dbReference type="Pfam" id="PF07478">
    <property type="entry name" value="Dala_Dala_lig_C"/>
    <property type="match status" value="1"/>
</dbReference>
<evidence type="ECO:0000256" key="1">
    <source>
        <dbReference type="ARBA" id="ARBA00022598"/>
    </source>
</evidence>
<dbReference type="GO" id="GO:0005524">
    <property type="term" value="F:ATP binding"/>
    <property type="evidence" value="ECO:0007669"/>
    <property type="project" value="UniProtKB-UniRule"/>
</dbReference>
<dbReference type="Gene3D" id="3.30.470.20">
    <property type="entry name" value="ATP-grasp fold, B domain"/>
    <property type="match status" value="1"/>
</dbReference>
<sequence length="396" mass="45393">MANKAVVLGANYYIGLSTIRCLGIHDVHVAAVDYSWEGAYGLESKYCSEVLIGPHYKEDPEGLKTFLIDYAKKQDNSPVLIPTADPYVEFVDEYLQELREYFLIPQTEQGLYTKIMDKGTLHTLASQHGVAVPETVQMDDDNLVEKVEKEIKYPCLVKPVDSPAFVSKFRRKLFKVHNKEELLDKVEQAKEANIEVIVQRMIPGFDDHMYTFDAYLDQNAKVTHWVTCQKLRQFPVNYGASVYTQQKYVPELYELGAKFLEGIGYKGFAEIEFKKDAETGQYYLIEINVRITNLNHLLQKTGINIPYITYKDLTGDPVTPKAVEEDQNLVFWYAYEDLLAVREYIKTGQLSPQKVLKSYFRPKAHAIWDPKDPKPAFSFGKKLAGLVVNKVTKKDK</sequence>
<evidence type="ECO:0000313" key="5">
    <source>
        <dbReference type="Proteomes" id="UP000028868"/>
    </source>
</evidence>
<reference evidence="5" key="1">
    <citation type="submission" date="2014-03" db="EMBL/GenBank/DDBJ databases">
        <authorList>
            <person name="Urmite Genomes U."/>
        </authorList>
    </citation>
    <scope>NUCLEOTIDE SEQUENCE [LARGE SCALE GENOMIC DNA]</scope>
    <source>
        <strain evidence="5">HD-03</strain>
    </source>
</reference>
<accession>A0A059NZ68</accession>
<dbReference type="InterPro" id="IPR011095">
    <property type="entry name" value="Dala_Dala_lig_C"/>
</dbReference>
<dbReference type="AlphaFoldDB" id="A0A059NZ68"/>
<dbReference type="RefSeq" id="WP_035507065.1">
    <property type="nucleotide sequence ID" value="NZ_CCDH010000001.1"/>
</dbReference>
<reference evidence="4 5" key="2">
    <citation type="submission" date="2014-05" db="EMBL/GenBank/DDBJ databases">
        <title>Draft genome sequence of Halobacillus karajensis HK-03.</title>
        <authorList>
            <person name="Khelaifia S."/>
            <person name="Croce O."/>
            <person name="Lagier J.C."/>
            <person name="Raoult D."/>
        </authorList>
    </citation>
    <scope>NUCLEOTIDE SEQUENCE [LARGE SCALE GENOMIC DNA]</scope>
    <source>
        <strain evidence="4 5">HD-03</strain>
    </source>
</reference>
<protein>
    <submittedName>
        <fullName evidence="4">D-aspartate ligase</fullName>
    </submittedName>
</protein>
<dbReference type="PROSITE" id="PS50975">
    <property type="entry name" value="ATP_GRASP"/>
    <property type="match status" value="1"/>
</dbReference>
<dbReference type="Gene3D" id="3.30.1490.20">
    <property type="entry name" value="ATP-grasp fold, A domain"/>
    <property type="match status" value="1"/>
</dbReference>
<dbReference type="InterPro" id="IPR005479">
    <property type="entry name" value="CPAse_ATP-bd"/>
</dbReference>
<dbReference type="InterPro" id="IPR013815">
    <property type="entry name" value="ATP_grasp_subdomain_1"/>
</dbReference>
<dbReference type="PROSITE" id="PS00867">
    <property type="entry name" value="CPSASE_2"/>
    <property type="match status" value="1"/>
</dbReference>
<keyword evidence="5" id="KW-1185">Reference proteome</keyword>
<evidence type="ECO:0000313" key="4">
    <source>
        <dbReference type="EMBL" id="CDQ23342.1"/>
    </source>
</evidence>
<name>A0A059NZ68_9BACI</name>
<gene>
    <name evidence="4" type="ORF">BN983_01568</name>
</gene>
<feature type="domain" description="ATP-grasp" evidence="3">
    <location>
        <begin position="122"/>
        <end position="314"/>
    </location>
</feature>
<dbReference type="GO" id="GO:0008716">
    <property type="term" value="F:D-alanine-D-alanine ligase activity"/>
    <property type="evidence" value="ECO:0007669"/>
    <property type="project" value="InterPro"/>
</dbReference>
<proteinExistence type="predicted"/>
<dbReference type="EMBL" id="CCDI010000001">
    <property type="protein sequence ID" value="CDQ23342.1"/>
    <property type="molecule type" value="Genomic_DNA"/>
</dbReference>
<dbReference type="Proteomes" id="UP000028868">
    <property type="component" value="Unassembled WGS sequence"/>
</dbReference>
<dbReference type="SUPFAM" id="SSF56059">
    <property type="entry name" value="Glutathione synthetase ATP-binding domain-like"/>
    <property type="match status" value="1"/>
</dbReference>
<keyword evidence="1 4" id="KW-0436">Ligase</keyword>
<evidence type="ECO:0000256" key="2">
    <source>
        <dbReference type="PROSITE-ProRule" id="PRU00409"/>
    </source>
</evidence>
<dbReference type="InterPro" id="IPR011761">
    <property type="entry name" value="ATP-grasp"/>
</dbReference>
<keyword evidence="2" id="KW-0547">Nucleotide-binding</keyword>
<dbReference type="OrthoDB" id="5420347at2"/>